<evidence type="ECO:0000256" key="1">
    <source>
        <dbReference type="SAM" id="MobiDB-lite"/>
    </source>
</evidence>
<organism evidence="3 4">
    <name type="scientific">Deinococcus reticulitermitis</name>
    <dbReference type="NCBI Taxonomy" id="856736"/>
    <lineage>
        <taxon>Bacteria</taxon>
        <taxon>Thermotogati</taxon>
        <taxon>Deinococcota</taxon>
        <taxon>Deinococci</taxon>
        <taxon>Deinococcales</taxon>
        <taxon>Deinococcaceae</taxon>
        <taxon>Deinococcus</taxon>
    </lineage>
</organism>
<dbReference type="InterPro" id="IPR029068">
    <property type="entry name" value="Glyas_Bleomycin-R_OHBP_Dase"/>
</dbReference>
<dbReference type="InterPro" id="IPR004360">
    <property type="entry name" value="Glyas_Fos-R_dOase_dom"/>
</dbReference>
<dbReference type="Proteomes" id="UP000199223">
    <property type="component" value="Unassembled WGS sequence"/>
</dbReference>
<dbReference type="RefSeq" id="WP_425429416.1">
    <property type="nucleotide sequence ID" value="NZ_FNZA01000016.1"/>
</dbReference>
<gene>
    <name evidence="3" type="ORF">SAMN04488058_11648</name>
</gene>
<evidence type="ECO:0000259" key="2">
    <source>
        <dbReference type="Pfam" id="PF00903"/>
    </source>
</evidence>
<dbReference type="STRING" id="856736.SAMN04488058_11648"/>
<sequence length="166" mass="18241">MTDEPISHVPVTEWAPLVPELTVSDLARSLSVYTELFGFTVLYTRPGFAYLSHGRAQLMLEQERAGNAWQTGPLERPYGRGINFQLEVPDVRAVSRDWNRRATRCRCRSGPPPTLRARPSTASGRFWRSTRTGICGGFRTGAARADPSAPPEPPAAPRAAAHTGLL</sequence>
<feature type="compositionally biased region" description="Low complexity" evidence="1">
    <location>
        <begin position="157"/>
        <end position="166"/>
    </location>
</feature>
<dbReference type="SUPFAM" id="SSF54593">
    <property type="entry name" value="Glyoxalase/Bleomycin resistance protein/Dihydroxybiphenyl dioxygenase"/>
    <property type="match status" value="1"/>
</dbReference>
<keyword evidence="4" id="KW-1185">Reference proteome</keyword>
<feature type="domain" description="Glyoxalase/fosfomycin resistance/dioxygenase" evidence="2">
    <location>
        <begin position="21"/>
        <end position="111"/>
    </location>
</feature>
<dbReference type="Pfam" id="PF00903">
    <property type="entry name" value="Glyoxalase"/>
    <property type="match status" value="1"/>
</dbReference>
<evidence type="ECO:0000313" key="4">
    <source>
        <dbReference type="Proteomes" id="UP000199223"/>
    </source>
</evidence>
<accession>A0A1H7BB13</accession>
<feature type="region of interest" description="Disordered" evidence="1">
    <location>
        <begin position="141"/>
        <end position="166"/>
    </location>
</feature>
<dbReference type="Gene3D" id="3.10.180.10">
    <property type="entry name" value="2,3-Dihydroxybiphenyl 1,2-Dioxygenase, domain 1"/>
    <property type="match status" value="1"/>
</dbReference>
<proteinExistence type="predicted"/>
<dbReference type="AlphaFoldDB" id="A0A1H7BB13"/>
<dbReference type="EMBL" id="FNZA01000016">
    <property type="protein sequence ID" value="SEJ73467.1"/>
    <property type="molecule type" value="Genomic_DNA"/>
</dbReference>
<evidence type="ECO:0000313" key="3">
    <source>
        <dbReference type="EMBL" id="SEJ73467.1"/>
    </source>
</evidence>
<protein>
    <recommendedName>
        <fullName evidence="2">Glyoxalase/fosfomycin resistance/dioxygenase domain-containing protein</fullName>
    </recommendedName>
</protein>
<name>A0A1H7BB13_9DEIO</name>
<reference evidence="4" key="1">
    <citation type="submission" date="2016-10" db="EMBL/GenBank/DDBJ databases">
        <authorList>
            <person name="Varghese N."/>
            <person name="Submissions S."/>
        </authorList>
    </citation>
    <scope>NUCLEOTIDE SEQUENCE [LARGE SCALE GENOMIC DNA]</scope>
    <source>
        <strain evidence="4">CGMCC 1.10218</strain>
    </source>
</reference>